<organism evidence="2 3">
    <name type="scientific">Rhodovibrio sodomensis</name>
    <dbReference type="NCBI Taxonomy" id="1088"/>
    <lineage>
        <taxon>Bacteria</taxon>
        <taxon>Pseudomonadati</taxon>
        <taxon>Pseudomonadota</taxon>
        <taxon>Alphaproteobacteria</taxon>
        <taxon>Rhodospirillales</taxon>
        <taxon>Rhodovibrionaceae</taxon>
        <taxon>Rhodovibrio</taxon>
    </lineage>
</organism>
<gene>
    <name evidence="2" type="ORF">CKO28_07580</name>
</gene>
<feature type="signal peptide" evidence="1">
    <location>
        <begin position="1"/>
        <end position="31"/>
    </location>
</feature>
<evidence type="ECO:0000313" key="2">
    <source>
        <dbReference type="EMBL" id="MBK1667894.1"/>
    </source>
</evidence>
<proteinExistence type="predicted"/>
<dbReference type="PROSITE" id="PS51318">
    <property type="entry name" value="TAT"/>
    <property type="match status" value="1"/>
</dbReference>
<accession>A0ABS1DDD7</accession>
<protein>
    <recommendedName>
        <fullName evidence="4">DUF4197 domain-containing protein</fullName>
    </recommendedName>
</protein>
<dbReference type="InterPro" id="IPR025245">
    <property type="entry name" value="DUF4197"/>
</dbReference>
<name>A0ABS1DDD7_9PROT</name>
<dbReference type="Pfam" id="PF13852">
    <property type="entry name" value="DUF4197"/>
    <property type="match status" value="1"/>
</dbReference>
<dbReference type="RefSeq" id="WP_200340055.1">
    <property type="nucleotide sequence ID" value="NZ_NRRL01000013.1"/>
</dbReference>
<reference evidence="2 3" key="1">
    <citation type="journal article" date="2020" name="Microorganisms">
        <title>Osmotic Adaptation and Compatible Solute Biosynthesis of Phototrophic Bacteria as Revealed from Genome Analyses.</title>
        <authorList>
            <person name="Imhoff J.F."/>
            <person name="Rahn T."/>
            <person name="Kunzel S."/>
            <person name="Keller A."/>
            <person name="Neulinger S.C."/>
        </authorList>
    </citation>
    <scope>NUCLEOTIDE SEQUENCE [LARGE SCALE GENOMIC DNA]</scope>
    <source>
        <strain evidence="2 3">DSM 9895</strain>
    </source>
</reference>
<evidence type="ECO:0000256" key="1">
    <source>
        <dbReference type="SAM" id="SignalP"/>
    </source>
</evidence>
<dbReference type="Proteomes" id="UP001296873">
    <property type="component" value="Unassembled WGS sequence"/>
</dbReference>
<evidence type="ECO:0008006" key="4">
    <source>
        <dbReference type="Google" id="ProtNLM"/>
    </source>
</evidence>
<sequence length="255" mass="26988">MPRAPLTRRSLLALLPLAAGGAVLSAGRARADWLDRGTKLFNDLTGESGAGGLSEGRIVDGLRQALRVASRTVVDRVGQPGGYLDDPRIHIPLPDYLAKVRPTLSMLGMGGLLDDVETRLNRGAEQAAPEAQRLFLDAIAAMTIEDARGILDGPDDAATQYFRRTMGPELREAFRPIVESELEQAGAVAAVQEVAAGLDSVPFAGSLGAQATDRLVGHGLDGALDGLFHYLAKQEAAIRTDPAARTTEVLQEVFG</sequence>
<comment type="caution">
    <text evidence="2">The sequence shown here is derived from an EMBL/GenBank/DDBJ whole genome shotgun (WGS) entry which is preliminary data.</text>
</comment>
<keyword evidence="1" id="KW-0732">Signal</keyword>
<dbReference type="EMBL" id="NRRL01000013">
    <property type="protein sequence ID" value="MBK1667894.1"/>
    <property type="molecule type" value="Genomic_DNA"/>
</dbReference>
<evidence type="ECO:0000313" key="3">
    <source>
        <dbReference type="Proteomes" id="UP001296873"/>
    </source>
</evidence>
<feature type="chain" id="PRO_5047289400" description="DUF4197 domain-containing protein" evidence="1">
    <location>
        <begin position="32"/>
        <end position="255"/>
    </location>
</feature>
<keyword evidence="3" id="KW-1185">Reference proteome</keyword>
<dbReference type="InterPro" id="IPR006311">
    <property type="entry name" value="TAT_signal"/>
</dbReference>